<evidence type="ECO:0000256" key="1">
    <source>
        <dbReference type="ARBA" id="ARBA00022598"/>
    </source>
</evidence>
<dbReference type="Gene3D" id="3.30.300.30">
    <property type="match status" value="1"/>
</dbReference>
<dbReference type="InterPro" id="IPR050237">
    <property type="entry name" value="ATP-dep_AMP-bd_enzyme"/>
</dbReference>
<dbReference type="EMBL" id="SNTY01000015">
    <property type="protein sequence ID" value="TEU28621.1"/>
    <property type="molecule type" value="Genomic_DNA"/>
</dbReference>
<keyword evidence="4" id="KW-1185">Reference proteome</keyword>
<evidence type="ECO:0000259" key="2">
    <source>
        <dbReference type="Pfam" id="PF00501"/>
    </source>
</evidence>
<dbReference type="STRING" id="1120977.GCA_000619845_01056"/>
<name>A0A4Y7XD73_9GAMM</name>
<evidence type="ECO:0000313" key="3">
    <source>
        <dbReference type="EMBL" id="TEU28621.1"/>
    </source>
</evidence>
<keyword evidence="1" id="KW-0436">Ligase</keyword>
<dbReference type="AlphaFoldDB" id="A0A4Y7XD73"/>
<dbReference type="RefSeq" id="WP_134243881.1">
    <property type="nucleotide sequence ID" value="NZ_SNTY01000015.1"/>
</dbReference>
<accession>A0A4Y7XD73</accession>
<dbReference type="Proteomes" id="UP000297834">
    <property type="component" value="Unassembled WGS sequence"/>
</dbReference>
<dbReference type="OrthoDB" id="9803968at2"/>
<proteinExistence type="predicted"/>
<organism evidence="3 4">
    <name type="scientific">Alkanindiges illinoisensis</name>
    <dbReference type="NCBI Taxonomy" id="197183"/>
    <lineage>
        <taxon>Bacteria</taxon>
        <taxon>Pseudomonadati</taxon>
        <taxon>Pseudomonadota</taxon>
        <taxon>Gammaproteobacteria</taxon>
        <taxon>Moraxellales</taxon>
        <taxon>Moraxellaceae</taxon>
        <taxon>Alkanindiges</taxon>
    </lineage>
</organism>
<feature type="domain" description="AMP-dependent synthetase/ligase" evidence="2">
    <location>
        <begin position="54"/>
        <end position="439"/>
    </location>
</feature>
<gene>
    <name evidence="3" type="ORF">E2B99_05075</name>
</gene>
<sequence>MPKQVHVLNHLKLSKPEHLKQFKLQEHESWSSFDSLYQGRKMPMQDCSFLDYFDDMVNQFPTSSAITMDGCTLNYAELSFSVDALATWFLEDSTIKAGDRVALYLPNSLSYIIAILAAWRAQLVVANLNFLPEVDYTLHQLQDSSAKILVTIPGFLPQVEKMLLETSIRHIITTHTDDYLDVLGRIKTWLSPRRWISQWREDNTIIRYVRLRQIFKKTVKKHYEWPRLNLDDLAIIQYTSGTTDIPMGAALSHRNLSSNYQQVKQILNGIVTPEKCGLCPIALQHIVGISFCLMLLSGGAHVVLTRPSELLHKAKYLQNHQFDLMAGIPHLYEQILQQDATRHLVKKMELYMCGGSFASRKLQQQWCELTGRYLCEAYGLSETAPLISINPPQRIRAGTVGVILPNTEVCVVSNKQKPLGFNQPGELWVRGPQVMRGYWHQPAATQHAMTYDEWFKTGDLVSISEDGFITMLERETDTFWWKGQLMFPQEIEQQIYQHEDVLDCTIVQELDDPAAPVRLMVVAKKGLTPERLKEFIASRLHYGFLPCSIEFVDHLPRGPMGKIFRRLLRRRAVAGVNAAPDRFADSAETDQPN</sequence>
<dbReference type="InterPro" id="IPR000873">
    <property type="entry name" value="AMP-dep_synth/lig_dom"/>
</dbReference>
<dbReference type="PANTHER" id="PTHR43767:SF8">
    <property type="entry name" value="LONG-CHAIN-FATTY-ACID--COA LIGASE"/>
    <property type="match status" value="1"/>
</dbReference>
<dbReference type="InterPro" id="IPR042099">
    <property type="entry name" value="ANL_N_sf"/>
</dbReference>
<dbReference type="PANTHER" id="PTHR43767">
    <property type="entry name" value="LONG-CHAIN-FATTY-ACID--COA LIGASE"/>
    <property type="match status" value="1"/>
</dbReference>
<evidence type="ECO:0000313" key="4">
    <source>
        <dbReference type="Proteomes" id="UP000297834"/>
    </source>
</evidence>
<comment type="caution">
    <text evidence="3">The sequence shown here is derived from an EMBL/GenBank/DDBJ whole genome shotgun (WGS) entry which is preliminary data.</text>
</comment>
<dbReference type="Pfam" id="PF00501">
    <property type="entry name" value="AMP-binding"/>
    <property type="match status" value="1"/>
</dbReference>
<dbReference type="SUPFAM" id="SSF56801">
    <property type="entry name" value="Acetyl-CoA synthetase-like"/>
    <property type="match status" value="1"/>
</dbReference>
<protein>
    <recommendedName>
        <fullName evidence="2">AMP-dependent synthetase/ligase domain-containing protein</fullName>
    </recommendedName>
</protein>
<dbReference type="Gene3D" id="3.40.50.12780">
    <property type="entry name" value="N-terminal domain of ligase-like"/>
    <property type="match status" value="1"/>
</dbReference>
<dbReference type="InterPro" id="IPR045851">
    <property type="entry name" value="AMP-bd_C_sf"/>
</dbReference>
<reference evidence="3 4" key="1">
    <citation type="submission" date="2019-03" db="EMBL/GenBank/DDBJ databases">
        <title>Alkanindiges illinoisensis: a potential pathogenic isolated from ascites of a gastric cancer patient with abdominal metastasis.</title>
        <authorList>
            <person name="Hu X."/>
            <person name="Yang B."/>
            <person name="Yan X."/>
            <person name="Lin L."/>
            <person name="Zhao H."/>
            <person name="Zhou F."/>
            <person name="Su B."/>
            <person name="Chen J."/>
            <person name="Rui Y."/>
            <person name="Wang Q."/>
            <person name="Zheng L."/>
        </authorList>
    </citation>
    <scope>NUCLEOTIDE SEQUENCE [LARGE SCALE GENOMIC DNA]</scope>
    <source>
        <strain evidence="3 4">NFYY 23406</strain>
    </source>
</reference>
<dbReference type="GO" id="GO:0016874">
    <property type="term" value="F:ligase activity"/>
    <property type="evidence" value="ECO:0007669"/>
    <property type="project" value="UniProtKB-KW"/>
</dbReference>